<dbReference type="InterPro" id="IPR014710">
    <property type="entry name" value="RmlC-like_jellyroll"/>
</dbReference>
<dbReference type="EMBL" id="LBVR01000027">
    <property type="protein sequence ID" value="KKQ90907.1"/>
    <property type="molecule type" value="Genomic_DNA"/>
</dbReference>
<dbReference type="AlphaFoldDB" id="A0A0G0LIL5"/>
<dbReference type="SUPFAM" id="SSF51182">
    <property type="entry name" value="RmlC-like cupins"/>
    <property type="match status" value="1"/>
</dbReference>
<evidence type="ECO:0000313" key="2">
    <source>
        <dbReference type="EMBL" id="KKQ90907.1"/>
    </source>
</evidence>
<accession>A0A0G0LIL5</accession>
<name>A0A0G0LIL5_9BACT</name>
<comment type="caution">
    <text evidence="2">The sequence shown here is derived from an EMBL/GenBank/DDBJ whole genome shotgun (WGS) entry which is preliminary data.</text>
</comment>
<dbReference type="Pfam" id="PF07883">
    <property type="entry name" value="Cupin_2"/>
    <property type="match status" value="1"/>
</dbReference>
<evidence type="ECO:0000313" key="3">
    <source>
        <dbReference type="Proteomes" id="UP000033841"/>
    </source>
</evidence>
<feature type="domain" description="Cupin type-2" evidence="1">
    <location>
        <begin position="59"/>
        <end position="107"/>
    </location>
</feature>
<reference evidence="2 3" key="1">
    <citation type="journal article" date="2015" name="Nature">
        <title>rRNA introns, odd ribosomes, and small enigmatic genomes across a large radiation of phyla.</title>
        <authorList>
            <person name="Brown C.T."/>
            <person name="Hug L.A."/>
            <person name="Thomas B.C."/>
            <person name="Sharon I."/>
            <person name="Castelle C.J."/>
            <person name="Singh A."/>
            <person name="Wilkins M.J."/>
            <person name="Williams K.H."/>
            <person name="Banfield J.F."/>
        </authorList>
    </citation>
    <scope>NUCLEOTIDE SEQUENCE [LARGE SCALE GENOMIC DNA]</scope>
</reference>
<evidence type="ECO:0000259" key="1">
    <source>
        <dbReference type="Pfam" id="PF07883"/>
    </source>
</evidence>
<organism evidence="2 3">
    <name type="scientific">Candidatus Shapirobacteria bacterium GW2011_GWE1_38_92</name>
    <dbReference type="NCBI Taxonomy" id="1618489"/>
    <lineage>
        <taxon>Bacteria</taxon>
        <taxon>Candidatus Shapironibacteriota</taxon>
    </lineage>
</organism>
<dbReference type="Gene3D" id="2.60.120.10">
    <property type="entry name" value="Jelly Rolls"/>
    <property type="match status" value="1"/>
</dbReference>
<sequence>MDSEIIKERSKRILSELRKKYPLAKTYDMSQIGEHFVCEIEPVGDHPEYDRAIEVIIKSKPHKHLKMIQRYNIIKGTLELHDGGKTVILKTGDKYTINPGNVHWAKSENECWVEIYSTRKFRLNSGVNSVKRF</sequence>
<dbReference type="InterPro" id="IPR011051">
    <property type="entry name" value="RmlC_Cupin_sf"/>
</dbReference>
<gene>
    <name evidence="2" type="ORF">UT14_C0027G0002</name>
</gene>
<proteinExistence type="predicted"/>
<dbReference type="InterPro" id="IPR013096">
    <property type="entry name" value="Cupin_2"/>
</dbReference>
<dbReference type="Proteomes" id="UP000033841">
    <property type="component" value="Unassembled WGS sequence"/>
</dbReference>
<protein>
    <recommendedName>
        <fullName evidence="1">Cupin type-2 domain-containing protein</fullName>
    </recommendedName>
</protein>